<sequence length="585" mass="67752">MNYKSIWRPILINRSNRPILSNGEYNVLIIDNTGLYQGKSKIIGRQNGRLYLTNKRIIYFDNDKIDNSIGVELVNIVSLELIDRFLRSSPKVKLFIKSTESTKIISINWTCKICSFINHIKSNFDFNEDELPKCTSCGIKPNKDYLREVIRDSNQKPTTKIVQSSSNGHCPRCTFINHPSIKFCEMCGTELVNFNEELKEDLLDLELLGDEIYTDDKPYIKISFRKGGEKKFYQEVANLIDEISWENIKNKGGVNQNGIKINNNETESRKTNGAGIHALEQIGELQRIQNEVILSTSLDDIEQLMFKYQDLLKLSNSFGLKQNANEFVIPPLNIKKSSSLYHQELSRHISEYLVTYKLTTNSSMITSQDLYAEYNRFLVGSQGFGCELIDSNDFLKSIEMFETLNLPVTLRDYKSGLVVVAPRNLKHIYGEYITEYLKKQEHEFKYLKMRSEMIEEDELNENYGKTISQISKNFNWSYNITIEELEKCIESGLIVIDQSISGTFYYINKFTYIDDDWDDSTEIEEIKLQLIEEQKLITQNLKSEFELKYQNDLIKPNYSFGTIRTPISHSESPSLQDLAGLNFNI</sequence>
<dbReference type="InterPro" id="IPR011993">
    <property type="entry name" value="PH-like_dom_sf"/>
</dbReference>
<dbReference type="Gene3D" id="2.30.30.380">
    <property type="entry name" value="Zn-finger domain of Sec23/24"/>
    <property type="match status" value="2"/>
</dbReference>
<evidence type="ECO:0000256" key="1">
    <source>
        <dbReference type="ARBA" id="ARBA00009697"/>
    </source>
</evidence>
<dbReference type="InterPro" id="IPR031558">
    <property type="entry name" value="Vps36-NZF-N"/>
</dbReference>
<dbReference type="Pfam" id="PF11605">
    <property type="entry name" value="Vps36_ESCRT-II"/>
    <property type="match status" value="1"/>
</dbReference>
<keyword evidence="7" id="KW-0963">Cytoplasm</keyword>
<dbReference type="Gene3D" id="1.10.10.10">
    <property type="entry name" value="Winged helix-like DNA-binding domain superfamily/Winged helix DNA-binding domain"/>
    <property type="match status" value="2"/>
</dbReference>
<feature type="domain" description="GLUE N-terminal" evidence="8">
    <location>
        <begin position="10"/>
        <end position="252"/>
    </location>
</feature>
<dbReference type="PANTHER" id="PTHR13128:SF12">
    <property type="entry name" value="VACUOLAR PROTEIN-SORTING-ASSOCIATED PROTEIN 36"/>
    <property type="match status" value="1"/>
</dbReference>
<dbReference type="InterPro" id="IPR036390">
    <property type="entry name" value="WH_DNA-bd_sf"/>
</dbReference>
<dbReference type="InterPro" id="IPR040608">
    <property type="entry name" value="Snf8/Vps36"/>
</dbReference>
<dbReference type="SUPFAM" id="SSF50729">
    <property type="entry name" value="PH domain-like"/>
    <property type="match status" value="1"/>
</dbReference>
<dbReference type="GO" id="GO:0008270">
    <property type="term" value="F:zinc ion binding"/>
    <property type="evidence" value="ECO:0007669"/>
    <property type="project" value="UniProtKB-KW"/>
</dbReference>
<dbReference type="InterPro" id="IPR036388">
    <property type="entry name" value="WH-like_DNA-bd_sf"/>
</dbReference>
<comment type="similarity">
    <text evidence="1 7">Belongs to the VPS36 family.</text>
</comment>
<proteinExistence type="inferred from homology"/>
<evidence type="ECO:0000256" key="4">
    <source>
        <dbReference type="ARBA" id="ARBA00022771"/>
    </source>
</evidence>
<dbReference type="AlphaFoldDB" id="A0A9W4XBS1"/>
<comment type="subunit">
    <text evidence="7">Component of the endosomal sorting complex required for transport II (ESCRT-II).</text>
</comment>
<organism evidence="9 10">
    <name type="scientific">Candida verbasci</name>
    <dbReference type="NCBI Taxonomy" id="1227364"/>
    <lineage>
        <taxon>Eukaryota</taxon>
        <taxon>Fungi</taxon>
        <taxon>Dikarya</taxon>
        <taxon>Ascomycota</taxon>
        <taxon>Saccharomycotina</taxon>
        <taxon>Pichiomycetes</taxon>
        <taxon>Debaryomycetaceae</taxon>
        <taxon>Candida/Lodderomyces clade</taxon>
        <taxon>Candida</taxon>
    </lineage>
</organism>
<dbReference type="InterPro" id="IPR001876">
    <property type="entry name" value="Znf_RanBP2"/>
</dbReference>
<evidence type="ECO:0000256" key="6">
    <source>
        <dbReference type="ARBA" id="ARBA00022927"/>
    </source>
</evidence>
<dbReference type="GO" id="GO:0043130">
    <property type="term" value="F:ubiquitin binding"/>
    <property type="evidence" value="ECO:0007669"/>
    <property type="project" value="UniProtKB-UniRule"/>
</dbReference>
<keyword evidence="4" id="KW-0863">Zinc-finger</keyword>
<protein>
    <recommendedName>
        <fullName evidence="7">Vacuolar protein-sorting-associated protein 36</fullName>
    </recommendedName>
    <alternativeName>
        <fullName evidence="7">ESCRT-II complex subunit VPS36</fullName>
    </alternativeName>
</protein>
<dbReference type="SMART" id="SM00547">
    <property type="entry name" value="ZnF_RBZ"/>
    <property type="match status" value="1"/>
</dbReference>
<dbReference type="InterPro" id="IPR037855">
    <property type="entry name" value="Vps36"/>
</dbReference>
<comment type="function">
    <text evidence="7">Component of the ESCRT-II complex (endosomal sorting complex required for transport II), which is required for multivesicular body (MVB) formation and sorting of endosomal cargo proteins into MVBs.</text>
</comment>
<dbReference type="InterPro" id="IPR036443">
    <property type="entry name" value="Znf_RanBP2_sf"/>
</dbReference>
<dbReference type="SUPFAM" id="SSF90209">
    <property type="entry name" value="Ran binding protein zinc finger-like"/>
    <property type="match status" value="2"/>
</dbReference>
<dbReference type="SUPFAM" id="SSF46785">
    <property type="entry name" value="Winged helix' DNA-binding domain"/>
    <property type="match status" value="1"/>
</dbReference>
<keyword evidence="10" id="KW-1185">Reference proteome</keyword>
<evidence type="ECO:0000313" key="10">
    <source>
        <dbReference type="Proteomes" id="UP001152885"/>
    </source>
</evidence>
<dbReference type="GO" id="GO:0032266">
    <property type="term" value="F:phosphatidylinositol-3-phosphate binding"/>
    <property type="evidence" value="ECO:0007669"/>
    <property type="project" value="UniProtKB-UniRule"/>
</dbReference>
<evidence type="ECO:0000313" key="9">
    <source>
        <dbReference type="EMBL" id="CAI5756438.1"/>
    </source>
</evidence>
<dbReference type="PROSITE" id="PS51495">
    <property type="entry name" value="GLUE"/>
    <property type="match status" value="1"/>
</dbReference>
<gene>
    <name evidence="9" type="ORF">CANVERA_P0954</name>
</gene>
<dbReference type="InterPro" id="IPR021648">
    <property type="entry name" value="GLUE_dom"/>
</dbReference>
<dbReference type="GO" id="GO:0031902">
    <property type="term" value="C:late endosome membrane"/>
    <property type="evidence" value="ECO:0007669"/>
    <property type="project" value="UniProtKB-UniRule"/>
</dbReference>
<evidence type="ECO:0000256" key="5">
    <source>
        <dbReference type="ARBA" id="ARBA00022833"/>
    </source>
</evidence>
<name>A0A9W4XBS1_9ASCO</name>
<comment type="caution">
    <text evidence="9">The sequence shown here is derived from an EMBL/GenBank/DDBJ whole genome shotgun (WGS) entry which is preliminary data.</text>
</comment>
<keyword evidence="3" id="KW-0479">Metal-binding</keyword>
<reference evidence="9" key="1">
    <citation type="submission" date="2022-12" db="EMBL/GenBank/DDBJ databases">
        <authorList>
            <person name="Brejova B."/>
        </authorList>
    </citation>
    <scope>NUCLEOTIDE SEQUENCE</scope>
</reference>
<keyword evidence="2 7" id="KW-0813">Transport</keyword>
<comment type="subcellular location">
    <subcellularLocation>
        <location evidence="7">Cytoplasm</location>
    </subcellularLocation>
    <subcellularLocation>
        <location evidence="7">Endosome</location>
    </subcellularLocation>
</comment>
<dbReference type="Gene3D" id="2.30.29.30">
    <property type="entry name" value="Pleckstrin-homology domain (PH domain)/Phosphotyrosine-binding domain (PTB)"/>
    <property type="match status" value="1"/>
</dbReference>
<keyword evidence="7" id="KW-0967">Endosome</keyword>
<dbReference type="EMBL" id="CANTUO010000001">
    <property type="protein sequence ID" value="CAI5756438.1"/>
    <property type="molecule type" value="Genomic_DNA"/>
</dbReference>
<dbReference type="Pfam" id="PF16988">
    <property type="entry name" value="Vps36-NZF-N"/>
    <property type="match status" value="1"/>
</dbReference>
<dbReference type="GO" id="GO:0043328">
    <property type="term" value="P:protein transport to vacuole involved in ubiquitin-dependent protein catabolic process via the multivesicular body sorting pathway"/>
    <property type="evidence" value="ECO:0007669"/>
    <property type="project" value="UniProtKB-UniRule"/>
</dbReference>
<dbReference type="GO" id="GO:0000814">
    <property type="term" value="C:ESCRT II complex"/>
    <property type="evidence" value="ECO:0007669"/>
    <property type="project" value="UniProtKB-UniRule"/>
</dbReference>
<evidence type="ECO:0000256" key="7">
    <source>
        <dbReference type="RuleBase" id="RU367095"/>
    </source>
</evidence>
<accession>A0A9W4XBS1</accession>
<dbReference type="Pfam" id="PF04157">
    <property type="entry name" value="EAP30"/>
    <property type="match status" value="1"/>
</dbReference>
<keyword evidence="6 7" id="KW-0653">Protein transport</keyword>
<dbReference type="Proteomes" id="UP001152885">
    <property type="component" value="Unassembled WGS sequence"/>
</dbReference>
<evidence type="ECO:0000259" key="8">
    <source>
        <dbReference type="PROSITE" id="PS51495"/>
    </source>
</evidence>
<dbReference type="OrthoDB" id="271448at2759"/>
<dbReference type="PANTHER" id="PTHR13128">
    <property type="entry name" value="VACUOLAR PROTEIN-SORTING-ASSOCIATED PROTEIN 36"/>
    <property type="match status" value="1"/>
</dbReference>
<evidence type="ECO:0000256" key="3">
    <source>
        <dbReference type="ARBA" id="ARBA00022723"/>
    </source>
</evidence>
<evidence type="ECO:0000256" key="2">
    <source>
        <dbReference type="ARBA" id="ARBA00022448"/>
    </source>
</evidence>
<keyword evidence="5" id="KW-0862">Zinc</keyword>